<dbReference type="Gene3D" id="3.30.565.10">
    <property type="entry name" value="Histidine kinase-like ATPase, C-terminal domain"/>
    <property type="match status" value="1"/>
</dbReference>
<dbReference type="Gene3D" id="3.30.450.40">
    <property type="match status" value="1"/>
</dbReference>
<dbReference type="InterPro" id="IPR000700">
    <property type="entry name" value="PAS-assoc_C"/>
</dbReference>
<dbReference type="InterPro" id="IPR011495">
    <property type="entry name" value="Sig_transdc_His_kin_sub2_dim/P"/>
</dbReference>
<evidence type="ECO:0000259" key="3">
    <source>
        <dbReference type="PROSITE" id="PS50112"/>
    </source>
</evidence>
<dbReference type="SMART" id="SM00387">
    <property type="entry name" value="HATPase_c"/>
    <property type="match status" value="1"/>
</dbReference>
<dbReference type="Pfam" id="PF07568">
    <property type="entry name" value="HisKA_2"/>
    <property type="match status" value="1"/>
</dbReference>
<dbReference type="InterPro" id="IPR036890">
    <property type="entry name" value="HATPase_C_sf"/>
</dbReference>
<dbReference type="Gene3D" id="3.30.450.20">
    <property type="entry name" value="PAS domain"/>
    <property type="match status" value="2"/>
</dbReference>
<feature type="domain" description="Histidine kinase" evidence="2">
    <location>
        <begin position="535"/>
        <end position="737"/>
    </location>
</feature>
<dbReference type="InterPro" id="IPR000014">
    <property type="entry name" value="PAS"/>
</dbReference>
<dbReference type="STRING" id="269797.Mbar_A3538"/>
<gene>
    <name evidence="5" type="ordered locus">Mbar_A3538</name>
</gene>
<feature type="domain" description="PAS" evidence="3">
    <location>
        <begin position="236"/>
        <end position="306"/>
    </location>
</feature>
<dbReference type="InterPro" id="IPR001610">
    <property type="entry name" value="PAC"/>
</dbReference>
<dbReference type="HOGENOM" id="CLU_000445_114_57_2"/>
<protein>
    <recommendedName>
        <fullName evidence="6">Sensory transduction histidine kinase</fullName>
    </recommendedName>
</protein>
<dbReference type="InterPro" id="IPR035965">
    <property type="entry name" value="PAS-like_dom_sf"/>
</dbReference>
<dbReference type="FunFam" id="3.30.450.20:FF:000088">
    <property type="entry name" value="Sensory transduction histidine kinase"/>
    <property type="match status" value="1"/>
</dbReference>
<dbReference type="PROSITE" id="PS50112">
    <property type="entry name" value="PAS"/>
    <property type="match status" value="2"/>
</dbReference>
<dbReference type="NCBIfam" id="TIGR00229">
    <property type="entry name" value="sensory_box"/>
    <property type="match status" value="2"/>
</dbReference>
<dbReference type="SMART" id="SM00086">
    <property type="entry name" value="PAC"/>
    <property type="match status" value="2"/>
</dbReference>
<name>Q465N5_METBF</name>
<dbReference type="PROSITE" id="PS50109">
    <property type="entry name" value="HIS_KIN"/>
    <property type="match status" value="1"/>
</dbReference>
<dbReference type="eggNOG" id="arCOG02352">
    <property type="taxonomic scope" value="Archaea"/>
</dbReference>
<dbReference type="InterPro" id="IPR003594">
    <property type="entry name" value="HATPase_dom"/>
</dbReference>
<feature type="domain" description="PAC" evidence="4">
    <location>
        <begin position="475"/>
        <end position="527"/>
    </location>
</feature>
<organism evidence="5">
    <name type="scientific">Methanosarcina barkeri (strain Fusaro / DSM 804)</name>
    <dbReference type="NCBI Taxonomy" id="269797"/>
    <lineage>
        <taxon>Archaea</taxon>
        <taxon>Methanobacteriati</taxon>
        <taxon>Methanobacteriota</taxon>
        <taxon>Stenosarchaea group</taxon>
        <taxon>Methanomicrobia</taxon>
        <taxon>Methanosarcinales</taxon>
        <taxon>Methanosarcinaceae</taxon>
        <taxon>Methanosarcina</taxon>
    </lineage>
</organism>
<proteinExistence type="predicted"/>
<dbReference type="InterPro" id="IPR029016">
    <property type="entry name" value="GAF-like_dom_sf"/>
</dbReference>
<dbReference type="EMBL" id="CP000099">
    <property type="protein sequence ID" value="AAZ72407.1"/>
    <property type="molecule type" value="Genomic_DNA"/>
</dbReference>
<dbReference type="SMART" id="SM00065">
    <property type="entry name" value="GAF"/>
    <property type="match status" value="1"/>
</dbReference>
<dbReference type="PaxDb" id="269797-Mbar_A3538"/>
<evidence type="ECO:0000259" key="2">
    <source>
        <dbReference type="PROSITE" id="PS50109"/>
    </source>
</evidence>
<dbReference type="Pfam" id="PF08447">
    <property type="entry name" value="PAS_3"/>
    <property type="match status" value="1"/>
</dbReference>
<dbReference type="OrthoDB" id="342253at2157"/>
<reference evidence="5" key="1">
    <citation type="submission" date="2006-06" db="EMBL/GenBank/DDBJ databases">
        <title>Complete sequence of chromosome 1 of Methanosarcina barkeri str. fusaro.</title>
        <authorList>
            <person name="Copeland A."/>
            <person name="Lucas S."/>
            <person name="Lapidus A."/>
            <person name="Barry K."/>
            <person name="Detter J.C."/>
            <person name="Glavina T."/>
            <person name="Hammon N."/>
            <person name="Israni S."/>
            <person name="Pitluck S."/>
            <person name="Goodwin L.A."/>
            <person name="Saunders E.H."/>
            <person name="Schmutz J."/>
            <person name="Larimer F."/>
            <person name="Land M."/>
            <person name="Anderson I."/>
            <person name="Richardson P."/>
        </authorList>
    </citation>
    <scope>NUCLEOTIDE SEQUENCE</scope>
    <source>
        <strain evidence="5">Fusaro</strain>
    </source>
</reference>
<dbReference type="SUPFAM" id="SSF55785">
    <property type="entry name" value="PYP-like sensor domain (PAS domain)"/>
    <property type="match status" value="2"/>
</dbReference>
<dbReference type="CDD" id="cd00130">
    <property type="entry name" value="PAS"/>
    <property type="match status" value="2"/>
</dbReference>
<dbReference type="SUPFAM" id="SSF55781">
    <property type="entry name" value="GAF domain-like"/>
    <property type="match status" value="1"/>
</dbReference>
<dbReference type="InterPro" id="IPR013655">
    <property type="entry name" value="PAS_fold_3"/>
</dbReference>
<feature type="coiled-coil region" evidence="1">
    <location>
        <begin position="216"/>
        <end position="246"/>
    </location>
</feature>
<dbReference type="Pfam" id="PF02518">
    <property type="entry name" value="HATPase_c"/>
    <property type="match status" value="1"/>
</dbReference>
<evidence type="ECO:0008006" key="6">
    <source>
        <dbReference type="Google" id="ProtNLM"/>
    </source>
</evidence>
<dbReference type="SUPFAM" id="SSF55874">
    <property type="entry name" value="ATPase domain of HSP90 chaperone/DNA topoisomerase II/histidine kinase"/>
    <property type="match status" value="1"/>
</dbReference>
<evidence type="ECO:0000256" key="1">
    <source>
        <dbReference type="SAM" id="Coils"/>
    </source>
</evidence>
<dbReference type="Gene3D" id="2.10.70.100">
    <property type="match status" value="1"/>
</dbReference>
<dbReference type="PANTHER" id="PTHR43065:SF23">
    <property type="entry name" value="SENSOR HISTIDINE KINASE PDTAS"/>
    <property type="match status" value="1"/>
</dbReference>
<evidence type="ECO:0000259" key="4">
    <source>
        <dbReference type="PROSITE" id="PS50113"/>
    </source>
</evidence>
<dbReference type="Pfam" id="PF13426">
    <property type="entry name" value="PAS_9"/>
    <property type="match status" value="1"/>
</dbReference>
<evidence type="ECO:0000313" key="5">
    <source>
        <dbReference type="EMBL" id="AAZ72407.1"/>
    </source>
</evidence>
<dbReference type="PANTHER" id="PTHR43065">
    <property type="entry name" value="SENSOR HISTIDINE KINASE"/>
    <property type="match status" value="1"/>
</dbReference>
<sequence length="754" mass="86999">MSPKNTNDQEPISYQALMDENRALKDKIQSLRAHLEEAEELECSIISKVGPERELSKTFRESLNSINLTIHSILDFDEIMKKIVSEAARAIGSETAAIFLKKGTRWVLSYSHGFPEDMIGLGMNDEEEPHIALATKTKKPVAINDAFNDERVNRDYMRKWNVRSALVVPLITRDEVIGVIFFNFHKSTFAFSDVHISFGTQLASSISLTLENFRLIENLKIELVKHKQAEEALRESEAKYRQIVETSQEGIWLTDNSNRTVFVNQKVSEMLGYSIEEILGRSPQKFISPEFSTGMEDRLREYMPEVNRLEVNRLEVNRLEVNRLIDYRFTRKDGSDLWCILSFSPLFDDQGKYAGSLIMIMDITDCKRTEKALKKAYNSLEEKIKERTAELKIAYSSLKENERSLAEAQELAHIGNWCRNIETGEVRWSDEVYRIFGFKPQEFGVTYDMFLSRVHPDEREYLVEVVKQALDKKFFDAEYRIIRPDGVERILHEDIKVICDNENTPIRLNGTVQDITERKKAEEALIKLEKTRIKEIHHRIKNNLQVISSLLDLQADKFKDESVRKAFSESQNRVFSMSLIHEELYKGDEACSLDFSSYLEKLAENLFRTYSTSGKSIHLNTDLEENTFLDMDTAVPLGIIVNELISNSLKHAFTEKKEGEIQVRFFRDKEKCNEMHSLIFSLIISDNGIGIPEDLDLENIKSLGLQLVNILVDQLDGELQLKRDNGTNFTLKFSVKEKANQACQQPYINSLNKK</sequence>
<feature type="coiled-coil region" evidence="1">
    <location>
        <begin position="363"/>
        <end position="390"/>
    </location>
</feature>
<keyword evidence="1" id="KW-0175">Coiled coil</keyword>
<dbReference type="SMART" id="SM00091">
    <property type="entry name" value="PAS"/>
    <property type="match status" value="2"/>
</dbReference>
<feature type="coiled-coil region" evidence="1">
    <location>
        <begin position="14"/>
        <end position="44"/>
    </location>
</feature>
<dbReference type="AlphaFoldDB" id="Q465N5"/>
<dbReference type="Pfam" id="PF13185">
    <property type="entry name" value="GAF_2"/>
    <property type="match status" value="1"/>
</dbReference>
<accession>Q465N5</accession>
<feature type="domain" description="PAS" evidence="3">
    <location>
        <begin position="428"/>
        <end position="473"/>
    </location>
</feature>
<dbReference type="PROSITE" id="PS50113">
    <property type="entry name" value="PAC"/>
    <property type="match status" value="2"/>
</dbReference>
<dbReference type="InterPro" id="IPR005467">
    <property type="entry name" value="His_kinase_dom"/>
</dbReference>
<dbReference type="InterPro" id="IPR003018">
    <property type="entry name" value="GAF"/>
</dbReference>
<feature type="domain" description="PAC" evidence="4">
    <location>
        <begin position="323"/>
        <end position="375"/>
    </location>
</feature>
<dbReference type="KEGG" id="mba:Mbar_A3538"/>